<keyword evidence="1" id="KW-0732">Signal</keyword>
<proteinExistence type="predicted"/>
<feature type="chain" id="PRO_5035226801" evidence="1">
    <location>
        <begin position="30"/>
        <end position="156"/>
    </location>
</feature>
<evidence type="ECO:0000256" key="1">
    <source>
        <dbReference type="SAM" id="SignalP"/>
    </source>
</evidence>
<protein>
    <submittedName>
        <fullName evidence="2">DUF4358 domain-containing protein</fullName>
    </submittedName>
</protein>
<accession>A0A8J6MCN6</accession>
<sequence>MMNKQMKLLPLLAALCLLLSACGGDSAKAFDPENAARAVLDSGCFSVELDELDASLLYDFQGYGVDDGAVTASKAYSASGFTEQVAVLVCKDEDAAGQVKAFLEQYLSDMKDSYKDYAPAEVPKLDAAILEQRGASVLLVVPNDAAKAQSAVDGLG</sequence>
<gene>
    <name evidence="2" type="ORF">H8S62_08475</name>
</gene>
<organism evidence="2 3">
    <name type="scientific">Lawsonibacter faecis</name>
    <dbReference type="NCBI Taxonomy" id="2763052"/>
    <lineage>
        <taxon>Bacteria</taxon>
        <taxon>Bacillati</taxon>
        <taxon>Bacillota</taxon>
        <taxon>Clostridia</taxon>
        <taxon>Eubacteriales</taxon>
        <taxon>Oscillospiraceae</taxon>
        <taxon>Lawsonibacter</taxon>
    </lineage>
</organism>
<feature type="signal peptide" evidence="1">
    <location>
        <begin position="1"/>
        <end position="29"/>
    </location>
</feature>
<dbReference type="PROSITE" id="PS51257">
    <property type="entry name" value="PROKAR_LIPOPROTEIN"/>
    <property type="match status" value="1"/>
</dbReference>
<evidence type="ECO:0000313" key="2">
    <source>
        <dbReference type="EMBL" id="MBC5737046.1"/>
    </source>
</evidence>
<reference evidence="2" key="1">
    <citation type="submission" date="2020-08" db="EMBL/GenBank/DDBJ databases">
        <title>Genome public.</title>
        <authorList>
            <person name="Liu C."/>
            <person name="Sun Q."/>
        </authorList>
    </citation>
    <scope>NUCLEOTIDE SEQUENCE</scope>
    <source>
        <strain evidence="2">NSJ-52</strain>
    </source>
</reference>
<evidence type="ECO:0000313" key="3">
    <source>
        <dbReference type="Proteomes" id="UP000607645"/>
    </source>
</evidence>
<dbReference type="InterPro" id="IPR025648">
    <property type="entry name" value="DUF4358"/>
</dbReference>
<dbReference type="Proteomes" id="UP000607645">
    <property type="component" value="Unassembled WGS sequence"/>
</dbReference>
<dbReference type="AlphaFoldDB" id="A0A8J6MCN6"/>
<comment type="caution">
    <text evidence="2">The sequence shown here is derived from an EMBL/GenBank/DDBJ whole genome shotgun (WGS) entry which is preliminary data.</text>
</comment>
<name>A0A8J6MCN6_9FIRM</name>
<dbReference type="RefSeq" id="WP_173023500.1">
    <property type="nucleotide sequence ID" value="NZ_JACOPQ010000005.1"/>
</dbReference>
<keyword evidence="3" id="KW-1185">Reference proteome</keyword>
<dbReference type="EMBL" id="JACOPQ010000005">
    <property type="protein sequence ID" value="MBC5737046.1"/>
    <property type="molecule type" value="Genomic_DNA"/>
</dbReference>
<dbReference type="Pfam" id="PF14270">
    <property type="entry name" value="DUF4358"/>
    <property type="match status" value="1"/>
</dbReference>